<evidence type="ECO:0000313" key="1">
    <source>
        <dbReference type="EMBL" id="MBK1865051.1"/>
    </source>
</evidence>
<organism evidence="1 2">
    <name type="scientific">Taklimakanibacter albus</name>
    <dbReference type="NCBI Taxonomy" id="2800327"/>
    <lineage>
        <taxon>Bacteria</taxon>
        <taxon>Pseudomonadati</taxon>
        <taxon>Pseudomonadota</taxon>
        <taxon>Alphaproteobacteria</taxon>
        <taxon>Hyphomicrobiales</taxon>
        <taxon>Aestuariivirgaceae</taxon>
        <taxon>Taklimakanibacter</taxon>
    </lineage>
</organism>
<keyword evidence="2" id="KW-1185">Reference proteome</keyword>
<proteinExistence type="predicted"/>
<dbReference type="EMBL" id="JAENHL010000004">
    <property type="protein sequence ID" value="MBK1865051.1"/>
    <property type="molecule type" value="Genomic_DNA"/>
</dbReference>
<comment type="caution">
    <text evidence="1">The sequence shown here is derived from an EMBL/GenBank/DDBJ whole genome shotgun (WGS) entry which is preliminary data.</text>
</comment>
<reference evidence="1" key="1">
    <citation type="submission" date="2021-01" db="EMBL/GenBank/DDBJ databases">
        <authorList>
            <person name="Sun Q."/>
        </authorList>
    </citation>
    <scope>NUCLEOTIDE SEQUENCE</scope>
    <source>
        <strain evidence="1">YIM B02566</strain>
    </source>
</reference>
<dbReference type="Proteomes" id="UP000616151">
    <property type="component" value="Unassembled WGS sequence"/>
</dbReference>
<gene>
    <name evidence="1" type="ORF">JHL16_01705</name>
</gene>
<accession>A0ACC5QXE1</accession>
<protein>
    <submittedName>
        <fullName evidence="1">MarR family transcriptional regulator</fullName>
    </submittedName>
</protein>
<evidence type="ECO:0000313" key="2">
    <source>
        <dbReference type="Proteomes" id="UP000616151"/>
    </source>
</evidence>
<sequence length="132" mass="14537">MKASCYCISLRAAARKISAIYDQRLEPLGVNIAQFSMLRRIERRGPLSITDLSHLCELERSTTGRNVKVLERAGLVDITSGEDQREATVALSKGGRRVLDQGAGPWQKAQDEIETKLGTGLARELLSLGDRL</sequence>
<name>A0ACC5QXE1_9HYPH</name>